<keyword evidence="2" id="KW-0270">Exopolysaccharide synthesis</keyword>
<feature type="domain" description="Bacterial sugar transferase" evidence="3">
    <location>
        <begin position="5"/>
        <end position="199"/>
    </location>
</feature>
<accession>A0ABV3L4A1</accession>
<organism evidence="4 5">
    <name type="scientific">Meridianimarinicoccus marinus</name>
    <dbReference type="NCBI Taxonomy" id="3231483"/>
    <lineage>
        <taxon>Bacteria</taxon>
        <taxon>Pseudomonadati</taxon>
        <taxon>Pseudomonadota</taxon>
        <taxon>Alphaproteobacteria</taxon>
        <taxon>Rhodobacterales</taxon>
        <taxon>Paracoccaceae</taxon>
        <taxon>Meridianimarinicoccus</taxon>
    </lineage>
</organism>
<dbReference type="GO" id="GO:0016740">
    <property type="term" value="F:transferase activity"/>
    <property type="evidence" value="ECO:0007669"/>
    <property type="project" value="UniProtKB-KW"/>
</dbReference>
<evidence type="ECO:0000313" key="4">
    <source>
        <dbReference type="EMBL" id="MEV8465930.1"/>
    </source>
</evidence>
<dbReference type="InterPro" id="IPR003362">
    <property type="entry name" value="Bact_transf"/>
</dbReference>
<dbReference type="PANTHER" id="PTHR30576:SF20">
    <property type="entry name" value="QUINOVOSAMINEPHOSPHOTRANSFERAE-RELATED"/>
    <property type="match status" value="1"/>
</dbReference>
<evidence type="ECO:0000259" key="3">
    <source>
        <dbReference type="Pfam" id="PF02397"/>
    </source>
</evidence>
<evidence type="ECO:0000313" key="5">
    <source>
        <dbReference type="Proteomes" id="UP001553161"/>
    </source>
</evidence>
<comment type="caution">
    <text evidence="4">The sequence shown here is derived from an EMBL/GenBank/DDBJ whole genome shotgun (WGS) entry which is preliminary data.</text>
</comment>
<dbReference type="EC" id="2.7.8.-" evidence="4"/>
<proteinExistence type="inferred from homology"/>
<gene>
    <name evidence="4" type="ORF">AB0T83_03930</name>
</gene>
<evidence type="ECO:0000256" key="1">
    <source>
        <dbReference type="ARBA" id="ARBA00006464"/>
    </source>
</evidence>
<keyword evidence="4" id="KW-0808">Transferase</keyword>
<keyword evidence="5" id="KW-1185">Reference proteome</keyword>
<comment type="similarity">
    <text evidence="1">Belongs to the bacterial sugar transferase family.</text>
</comment>
<dbReference type="Proteomes" id="UP001553161">
    <property type="component" value="Unassembled WGS sequence"/>
</dbReference>
<dbReference type="PANTHER" id="PTHR30576">
    <property type="entry name" value="COLANIC BIOSYNTHESIS UDP-GLUCOSE LIPID CARRIER TRANSFERASE"/>
    <property type="match status" value="1"/>
</dbReference>
<sequence>MTPAKRLMDLTLALVFGVLLLPLGLGIAAVILLRDGRPILYRSERMKTATQGFTLLKFRTMRLDPADAGVTGGDKSDRITRTGRWLRAHRLDELPQLWNVVKGDISLVGPRPPLRLYVEAVPTLYAAVLRSRPGLTGLATLVYHRHESRILARCQTAEDTHETYLRRCVPTKARLDLIYADNRNVCLDLVLLWRTLRALL</sequence>
<dbReference type="RefSeq" id="WP_366191741.1">
    <property type="nucleotide sequence ID" value="NZ_JBFBVU010000003.1"/>
</dbReference>
<dbReference type="EMBL" id="JBFBVU010000003">
    <property type="protein sequence ID" value="MEV8465930.1"/>
    <property type="molecule type" value="Genomic_DNA"/>
</dbReference>
<protein>
    <submittedName>
        <fullName evidence="4">Sugar transferase</fullName>
        <ecNumber evidence="4">2.7.8.-</ecNumber>
    </submittedName>
</protein>
<evidence type="ECO:0000256" key="2">
    <source>
        <dbReference type="ARBA" id="ARBA00023169"/>
    </source>
</evidence>
<reference evidence="4 5" key="1">
    <citation type="submission" date="2024-07" db="EMBL/GenBank/DDBJ databases">
        <authorList>
            <person name="Kang M."/>
        </authorList>
    </citation>
    <scope>NUCLEOTIDE SEQUENCE [LARGE SCALE GENOMIC DNA]</scope>
    <source>
        <strain evidence="4 5">DFM31</strain>
    </source>
</reference>
<name>A0ABV3L4A1_9RHOB</name>
<dbReference type="Pfam" id="PF02397">
    <property type="entry name" value="Bac_transf"/>
    <property type="match status" value="1"/>
</dbReference>